<dbReference type="Gene3D" id="3.40.190.10">
    <property type="entry name" value="Periplasmic binding protein-like II"/>
    <property type="match status" value="1"/>
</dbReference>
<dbReference type="Proteomes" id="UP000823851">
    <property type="component" value="Unassembled WGS sequence"/>
</dbReference>
<comment type="caution">
    <text evidence="8">The sequence shown here is derived from an EMBL/GenBank/DDBJ whole genome shotgun (WGS) entry which is preliminary data.</text>
</comment>
<keyword evidence="4" id="KW-0564">Palmitate</keyword>
<accession>A0A9D2QYH5</accession>
<dbReference type="PANTHER" id="PTHR43649:SF33">
    <property type="entry name" value="POLYGALACTURONAN_RHAMNOGALACTURONAN-BINDING PROTEIN YTCQ"/>
    <property type="match status" value="1"/>
</dbReference>
<keyword evidence="2 7" id="KW-0732">Signal</keyword>
<evidence type="ECO:0000256" key="2">
    <source>
        <dbReference type="ARBA" id="ARBA00022729"/>
    </source>
</evidence>
<dbReference type="PANTHER" id="PTHR43649">
    <property type="entry name" value="ARABINOSE-BINDING PROTEIN-RELATED"/>
    <property type="match status" value="1"/>
</dbReference>
<evidence type="ECO:0000313" key="9">
    <source>
        <dbReference type="Proteomes" id="UP000823851"/>
    </source>
</evidence>
<evidence type="ECO:0000256" key="4">
    <source>
        <dbReference type="ARBA" id="ARBA00023139"/>
    </source>
</evidence>
<dbReference type="EMBL" id="DWUW01000251">
    <property type="protein sequence ID" value="HJD32033.1"/>
    <property type="molecule type" value="Genomic_DNA"/>
</dbReference>
<reference evidence="8" key="2">
    <citation type="submission" date="2021-04" db="EMBL/GenBank/DDBJ databases">
        <authorList>
            <person name="Gilroy R."/>
        </authorList>
    </citation>
    <scope>NUCLEOTIDE SEQUENCE</scope>
    <source>
        <strain evidence="8">ChiHjej8B7-25341</strain>
    </source>
</reference>
<feature type="compositionally biased region" description="Low complexity" evidence="6">
    <location>
        <begin position="51"/>
        <end position="69"/>
    </location>
</feature>
<evidence type="ECO:0000256" key="5">
    <source>
        <dbReference type="ARBA" id="ARBA00023288"/>
    </source>
</evidence>
<feature type="compositionally biased region" description="Low complexity" evidence="6">
    <location>
        <begin position="24"/>
        <end position="44"/>
    </location>
</feature>
<evidence type="ECO:0000256" key="7">
    <source>
        <dbReference type="SAM" id="SignalP"/>
    </source>
</evidence>
<dbReference type="AlphaFoldDB" id="A0A9D2QYH5"/>
<feature type="chain" id="PRO_5038498714" evidence="7">
    <location>
        <begin position="21"/>
        <end position="457"/>
    </location>
</feature>
<keyword evidence="5" id="KW-0449">Lipoprotein</keyword>
<keyword evidence="1" id="KW-1003">Cell membrane</keyword>
<evidence type="ECO:0000256" key="1">
    <source>
        <dbReference type="ARBA" id="ARBA00022475"/>
    </source>
</evidence>
<organism evidence="8 9">
    <name type="scientific">Candidatus Eisenbergiella stercorigallinarum</name>
    <dbReference type="NCBI Taxonomy" id="2838557"/>
    <lineage>
        <taxon>Bacteria</taxon>
        <taxon>Bacillati</taxon>
        <taxon>Bacillota</taxon>
        <taxon>Clostridia</taxon>
        <taxon>Lachnospirales</taxon>
        <taxon>Lachnospiraceae</taxon>
        <taxon>Eisenbergiella</taxon>
    </lineage>
</organism>
<feature type="signal peptide" evidence="7">
    <location>
        <begin position="1"/>
        <end position="20"/>
    </location>
</feature>
<dbReference type="Pfam" id="PF01547">
    <property type="entry name" value="SBP_bac_1"/>
    <property type="match status" value="1"/>
</dbReference>
<gene>
    <name evidence="8" type="ORF">H9912_08845</name>
</gene>
<protein>
    <submittedName>
        <fullName evidence="8">Extracellular solute-binding protein</fullName>
    </submittedName>
</protein>
<name>A0A9D2QYH5_9FIRM</name>
<reference evidence="8" key="1">
    <citation type="journal article" date="2021" name="PeerJ">
        <title>Extensive microbial diversity within the chicken gut microbiome revealed by metagenomics and culture.</title>
        <authorList>
            <person name="Gilroy R."/>
            <person name="Ravi A."/>
            <person name="Getino M."/>
            <person name="Pursley I."/>
            <person name="Horton D.L."/>
            <person name="Alikhan N.F."/>
            <person name="Baker D."/>
            <person name="Gharbi K."/>
            <person name="Hall N."/>
            <person name="Watson M."/>
            <person name="Adriaenssens E.M."/>
            <person name="Foster-Nyarko E."/>
            <person name="Jarju S."/>
            <person name="Secka A."/>
            <person name="Antonio M."/>
            <person name="Oren A."/>
            <person name="Chaudhuri R.R."/>
            <person name="La Ragione R."/>
            <person name="Hildebrand F."/>
            <person name="Pallen M.J."/>
        </authorList>
    </citation>
    <scope>NUCLEOTIDE SEQUENCE</scope>
    <source>
        <strain evidence="8">ChiHjej8B7-25341</strain>
    </source>
</reference>
<keyword evidence="3" id="KW-0472">Membrane</keyword>
<proteinExistence type="predicted"/>
<evidence type="ECO:0000256" key="3">
    <source>
        <dbReference type="ARBA" id="ARBA00023136"/>
    </source>
</evidence>
<dbReference type="PROSITE" id="PS51257">
    <property type="entry name" value="PROKAR_LIPOPROTEIN"/>
    <property type="match status" value="1"/>
</dbReference>
<dbReference type="InterPro" id="IPR050490">
    <property type="entry name" value="Bact_solute-bd_prot1"/>
</dbReference>
<sequence>MKKKLVSILLSAAMATAMLAGCGSGSSTESSAPAESAAPETTVETAEETAAETTAETAAEAGTEAAAADPASVTGEFTYWTYTDSANNLVNEFNKIYPNVKIDLQVFGGDEYKTKILTALQSGTDVPDVFDLEENYMYEFLDSDLIADLSYINVEDLVADYYEFQKAQMKDSNGNYKAMIFQSSPVAVWYLRDACEEWLGTSDPDEIAAMLSDWDAIIAKGEEIYEASGGTVHLWPNIAEMVKVEAFSFEPLVRDGVLNISDDWMNMIESMRTMYASTANAELGSWSSEWAAAWNEGTLLLRIMPSWDYFTDWDANAGNVGVAVPFKASYEGATGTCVYNNSENKEAAGVFLTYLASSEFQTVNMESYNQVPASKTVTDTLAEGFAAEDFGGQNTLATYSQICDKIEGITPDKYTRASQNLFQNAATNGIKEGKDNDAIIEDFKSELHDQYPEIVME</sequence>
<dbReference type="InterPro" id="IPR006059">
    <property type="entry name" value="SBP"/>
</dbReference>
<evidence type="ECO:0000313" key="8">
    <source>
        <dbReference type="EMBL" id="HJD32033.1"/>
    </source>
</evidence>
<evidence type="ECO:0000256" key="6">
    <source>
        <dbReference type="SAM" id="MobiDB-lite"/>
    </source>
</evidence>
<dbReference type="SUPFAM" id="SSF53850">
    <property type="entry name" value="Periplasmic binding protein-like II"/>
    <property type="match status" value="1"/>
</dbReference>
<feature type="region of interest" description="Disordered" evidence="6">
    <location>
        <begin position="24"/>
        <end position="69"/>
    </location>
</feature>